<gene>
    <name evidence="2" type="ORF">M9R61_16385</name>
</gene>
<keyword evidence="3" id="KW-1185">Reference proteome</keyword>
<proteinExistence type="predicted"/>
<comment type="caution">
    <text evidence="2">The sequence shown here is derived from an EMBL/GenBank/DDBJ whole genome shotgun (WGS) entry which is preliminary data.</text>
</comment>
<dbReference type="AlphaFoldDB" id="A0A9X3RAQ9"/>
<sequence length="132" mass="15324">MVVLFLSIIAGCSNRIVNEEQKINVQKRIHDENNYKDFKVISDNDEVQKVQEIVFDTEWENAKVQMESPADYRFIFQYKNPNIEAKVVSYKLWISPNNDVVEIVMKDDAYAILNKENSSILIEILAGENLPN</sequence>
<evidence type="ECO:0000313" key="3">
    <source>
        <dbReference type="Proteomes" id="UP001152172"/>
    </source>
</evidence>
<reference evidence="2" key="1">
    <citation type="submission" date="2022-05" db="EMBL/GenBank/DDBJ databases">
        <authorList>
            <person name="Colautti A."/>
            <person name="Iacumin L."/>
        </authorList>
    </citation>
    <scope>NUCLEOTIDE SEQUENCE</scope>
    <source>
        <strain evidence="2">DSM 30747</strain>
    </source>
</reference>
<dbReference type="InterPro" id="IPR058780">
    <property type="entry name" value="YhfM-like_dom"/>
</dbReference>
<organism evidence="2 3">
    <name type="scientific">Psychrobacillus psychrodurans</name>
    <dbReference type="NCBI Taxonomy" id="126157"/>
    <lineage>
        <taxon>Bacteria</taxon>
        <taxon>Bacillati</taxon>
        <taxon>Bacillota</taxon>
        <taxon>Bacilli</taxon>
        <taxon>Bacillales</taxon>
        <taxon>Bacillaceae</taxon>
        <taxon>Psychrobacillus</taxon>
    </lineage>
</organism>
<accession>A0A9X3RAQ9</accession>
<dbReference type="Pfam" id="PF26353">
    <property type="entry name" value="YhfM"/>
    <property type="match status" value="1"/>
</dbReference>
<evidence type="ECO:0000259" key="1">
    <source>
        <dbReference type="Pfam" id="PF26353"/>
    </source>
</evidence>
<name>A0A9X3RAQ9_9BACI</name>
<dbReference type="EMBL" id="JAMKBI010000013">
    <property type="protein sequence ID" value="MCZ8534884.1"/>
    <property type="molecule type" value="Genomic_DNA"/>
</dbReference>
<evidence type="ECO:0000313" key="2">
    <source>
        <dbReference type="EMBL" id="MCZ8534884.1"/>
    </source>
</evidence>
<feature type="domain" description="YhfM-like" evidence="1">
    <location>
        <begin position="18"/>
        <end position="127"/>
    </location>
</feature>
<protein>
    <recommendedName>
        <fullName evidence="1">YhfM-like domain-containing protein</fullName>
    </recommendedName>
</protein>
<dbReference type="Proteomes" id="UP001152172">
    <property type="component" value="Unassembled WGS sequence"/>
</dbReference>